<evidence type="ECO:0000256" key="1">
    <source>
        <dbReference type="SAM" id="Phobius"/>
    </source>
</evidence>
<protein>
    <submittedName>
        <fullName evidence="2">Uncharacterized protein</fullName>
    </submittedName>
</protein>
<evidence type="ECO:0000313" key="3">
    <source>
        <dbReference type="Proteomes" id="UP000034752"/>
    </source>
</evidence>
<reference evidence="2 3" key="1">
    <citation type="journal article" date="2015" name="Nature">
        <title>rRNA introns, odd ribosomes, and small enigmatic genomes across a large radiation of phyla.</title>
        <authorList>
            <person name="Brown C.T."/>
            <person name="Hug L.A."/>
            <person name="Thomas B.C."/>
            <person name="Sharon I."/>
            <person name="Castelle C.J."/>
            <person name="Singh A."/>
            <person name="Wilkins M.J."/>
            <person name="Williams K.H."/>
            <person name="Banfield J.F."/>
        </authorList>
    </citation>
    <scope>NUCLEOTIDE SEQUENCE [LARGE SCALE GENOMIC DNA]</scope>
</reference>
<comment type="caution">
    <text evidence="2">The sequence shown here is derived from an EMBL/GenBank/DDBJ whole genome shotgun (WGS) entry which is preliminary data.</text>
</comment>
<sequence>MMIINQKFIQEFKEEAGRQRDFTNSFWRQLAVIIVSIAIIQVVGPYVIFWGTNIAANQFRWF</sequence>
<feature type="transmembrane region" description="Helical" evidence="1">
    <location>
        <begin position="30"/>
        <end position="52"/>
    </location>
</feature>
<evidence type="ECO:0000313" key="2">
    <source>
        <dbReference type="EMBL" id="KKT53063.1"/>
    </source>
</evidence>
<accession>A0A0G1I2K4</accession>
<dbReference type="AlphaFoldDB" id="A0A0G1I2K4"/>
<name>A0A0G1I2K4_UNCK3</name>
<keyword evidence="1" id="KW-1133">Transmembrane helix</keyword>
<gene>
    <name evidence="2" type="ORF">VE96_C0003G0003</name>
</gene>
<dbReference type="EMBL" id="LCIJ01000003">
    <property type="protein sequence ID" value="KKT53063.1"/>
    <property type="molecule type" value="Genomic_DNA"/>
</dbReference>
<organism evidence="2 3">
    <name type="scientific">candidate division Kazan bacterium GW2011_GWA1_44_22</name>
    <dbReference type="NCBI Taxonomy" id="1620410"/>
    <lineage>
        <taxon>Bacteria</taxon>
        <taxon>Bacteria division Kazan-3B-28</taxon>
    </lineage>
</organism>
<proteinExistence type="predicted"/>
<keyword evidence="1" id="KW-0812">Transmembrane</keyword>
<dbReference type="Proteomes" id="UP000034752">
    <property type="component" value="Unassembled WGS sequence"/>
</dbReference>
<keyword evidence="1" id="KW-0472">Membrane</keyword>